<organism evidence="2 3">
    <name type="scientific">Acer yangbiense</name>
    <dbReference type="NCBI Taxonomy" id="1000413"/>
    <lineage>
        <taxon>Eukaryota</taxon>
        <taxon>Viridiplantae</taxon>
        <taxon>Streptophyta</taxon>
        <taxon>Embryophyta</taxon>
        <taxon>Tracheophyta</taxon>
        <taxon>Spermatophyta</taxon>
        <taxon>Magnoliopsida</taxon>
        <taxon>eudicotyledons</taxon>
        <taxon>Gunneridae</taxon>
        <taxon>Pentapetalae</taxon>
        <taxon>rosids</taxon>
        <taxon>malvids</taxon>
        <taxon>Sapindales</taxon>
        <taxon>Sapindaceae</taxon>
        <taxon>Hippocastanoideae</taxon>
        <taxon>Acereae</taxon>
        <taxon>Acer</taxon>
    </lineage>
</organism>
<comment type="caution">
    <text evidence="2">The sequence shown here is derived from an EMBL/GenBank/DDBJ whole genome shotgun (WGS) entry which is preliminary data.</text>
</comment>
<keyword evidence="3" id="KW-1185">Reference proteome</keyword>
<dbReference type="AlphaFoldDB" id="A0A5C7IJD9"/>
<gene>
    <name evidence="2" type="ORF">EZV62_003707</name>
</gene>
<protein>
    <recommendedName>
        <fullName evidence="1">F-box domain-containing protein</fullName>
    </recommendedName>
</protein>
<evidence type="ECO:0000259" key="1">
    <source>
        <dbReference type="PROSITE" id="PS50181"/>
    </source>
</evidence>
<dbReference type="InterPro" id="IPR055357">
    <property type="entry name" value="LRR_At1g61320_AtMIF1"/>
</dbReference>
<dbReference type="OrthoDB" id="1534647at2759"/>
<dbReference type="Gene3D" id="1.20.1280.50">
    <property type="match status" value="2"/>
</dbReference>
<dbReference type="InterPro" id="IPR053781">
    <property type="entry name" value="F-box_AtFBL13-like"/>
</dbReference>
<dbReference type="SMART" id="SM00256">
    <property type="entry name" value="FBOX"/>
    <property type="match status" value="2"/>
</dbReference>
<evidence type="ECO:0000313" key="3">
    <source>
        <dbReference type="Proteomes" id="UP000323000"/>
    </source>
</evidence>
<dbReference type="CDD" id="cd22160">
    <property type="entry name" value="F-box_AtFBL13-like"/>
    <property type="match status" value="2"/>
</dbReference>
<dbReference type="EMBL" id="VAHF01000002">
    <property type="protein sequence ID" value="TXG68772.1"/>
    <property type="molecule type" value="Genomic_DNA"/>
</dbReference>
<dbReference type="SUPFAM" id="SSF52047">
    <property type="entry name" value="RNI-like"/>
    <property type="match status" value="1"/>
</dbReference>
<dbReference type="PROSITE" id="PS50181">
    <property type="entry name" value="FBOX"/>
    <property type="match status" value="2"/>
</dbReference>
<dbReference type="Pfam" id="PF23622">
    <property type="entry name" value="LRR_At1g61320_AtMIF1"/>
    <property type="match status" value="2"/>
</dbReference>
<dbReference type="PANTHER" id="PTHR34145">
    <property type="entry name" value="OS02G0105600 PROTEIN"/>
    <property type="match status" value="1"/>
</dbReference>
<dbReference type="Pfam" id="PF00646">
    <property type="entry name" value="F-box"/>
    <property type="match status" value="2"/>
</dbReference>
<name>A0A5C7IJD9_9ROSI</name>
<dbReference type="InterPro" id="IPR036047">
    <property type="entry name" value="F-box-like_dom_sf"/>
</dbReference>
<dbReference type="InterPro" id="IPR032675">
    <property type="entry name" value="LRR_dom_sf"/>
</dbReference>
<dbReference type="SUPFAM" id="SSF81383">
    <property type="entry name" value="F-box domain"/>
    <property type="match status" value="2"/>
</dbReference>
<reference evidence="3" key="1">
    <citation type="journal article" date="2019" name="Gigascience">
        <title>De novo genome assembly of the endangered Acer yangbiense, a plant species with extremely small populations endemic to Yunnan Province, China.</title>
        <authorList>
            <person name="Yang J."/>
            <person name="Wariss H.M."/>
            <person name="Tao L."/>
            <person name="Zhang R."/>
            <person name="Yun Q."/>
            <person name="Hollingsworth P."/>
            <person name="Dao Z."/>
            <person name="Luo G."/>
            <person name="Guo H."/>
            <person name="Ma Y."/>
            <person name="Sun W."/>
        </authorList>
    </citation>
    <scope>NUCLEOTIDE SEQUENCE [LARGE SCALE GENOMIC DNA]</scope>
    <source>
        <strain evidence="3">cv. Malutang</strain>
    </source>
</reference>
<feature type="domain" description="F-box" evidence="1">
    <location>
        <begin position="801"/>
        <end position="847"/>
    </location>
</feature>
<proteinExistence type="predicted"/>
<accession>A0A5C7IJD9</accession>
<dbReference type="InterPro" id="IPR001810">
    <property type="entry name" value="F-box_dom"/>
</dbReference>
<feature type="domain" description="F-box" evidence="1">
    <location>
        <begin position="136"/>
        <end position="185"/>
    </location>
</feature>
<dbReference type="Proteomes" id="UP000323000">
    <property type="component" value="Chromosome 2"/>
</dbReference>
<dbReference type="PANTHER" id="PTHR34145:SF28">
    <property type="entry name" value="F-BOX DOMAIN-CONTAINING PROTEIN"/>
    <property type="match status" value="1"/>
</dbReference>
<dbReference type="InterPro" id="IPR053772">
    <property type="entry name" value="At1g61320/At1g61330-like"/>
</dbReference>
<sequence length="865" mass="99971">MLSYLLAGCSLIEQMGIWHCKGIESAEFGLDNIMITNNKELKRVDMKKLNVSSFLSIVWPLTTPFEINVMFCNLKSLRFDGAYMTDEWLCKLVYELLLLECLELHNCDKLKSTKISSPSLKEAKFYIMKKTEIQKVDRISELPEPILHHILSFLHFDEVARTCVLSKKWERVWLTHPVVEIYNWLFNSCYHYEEKVFRRRRLKLLDAIEKCLRNRRRHCKGLVSMKKFTIVMKLLKDQEFAPFVDRCVSYAIGCNVKKLRLEFELYYDDYDYDDDDDDEVDRDIRYYNLPPIVFCAKSIEVLKLESCKVRLPIGSDVKLSNLRKLILYGVDINNHAINNLFAGCPLIEEVLIGYCTGFESLELFCLSRINNIEMFYNMDFSWVDVKLLNVSSLSILEDKFIQYDINVTGCSNLKDIELMGASMKDESLYKLISELPLLENLCLDSCPKLKTIKISSPSLKTLKIYRCYEVVELKIDSPNLSHFTYVGGMISLCSNALALSNIDLCFNLKRFENQSQQYVKLVELLTQFHSFSEALKLQVAKDEDFNVPKELRQILPSPSSSGKHFKLLINKISLPVSVAKVVVDLLSIAHHTKTISIEYLNSSSWRKISFEFSYKKPVGEASSCFKSHPISCWQHCLEEVKLESAVYDGIGIKRCSFKGAEFLERFRRIGSCDCLESVKISCTTLKTLRISECSKLVELKIDTPNLSVLHYWGDMISFSSNAFALSDIDIELIPNKFDAECCGTILNESDQQTHSYSLEGADILEKIDACCAIARSDIMTRFRQFVIGSFDIMEKTIIDEVDRISELPEPILHHIFSFLPFKQVVRIYELSKKWEETWRTYPVFKIDESILCQDERAGTVSRKKE</sequence>
<evidence type="ECO:0000313" key="2">
    <source>
        <dbReference type="EMBL" id="TXG68772.1"/>
    </source>
</evidence>
<dbReference type="Gene3D" id="3.80.10.10">
    <property type="entry name" value="Ribonuclease Inhibitor"/>
    <property type="match status" value="1"/>
</dbReference>